<organism evidence="1 2">
    <name type="scientific">Streptomyces abikoensis</name>
    <dbReference type="NCBI Taxonomy" id="97398"/>
    <lineage>
        <taxon>Bacteria</taxon>
        <taxon>Bacillati</taxon>
        <taxon>Actinomycetota</taxon>
        <taxon>Actinomycetes</taxon>
        <taxon>Kitasatosporales</taxon>
        <taxon>Streptomycetaceae</taxon>
        <taxon>Streptomyces</taxon>
    </lineage>
</organism>
<evidence type="ECO:0000313" key="1">
    <source>
        <dbReference type="EMBL" id="MFI0909091.1"/>
    </source>
</evidence>
<evidence type="ECO:0000313" key="2">
    <source>
        <dbReference type="Proteomes" id="UP001611162"/>
    </source>
</evidence>
<reference evidence="1 2" key="1">
    <citation type="submission" date="2024-10" db="EMBL/GenBank/DDBJ databases">
        <title>The Natural Products Discovery Center: Release of the First 8490 Sequenced Strains for Exploring Actinobacteria Biosynthetic Diversity.</title>
        <authorList>
            <person name="Kalkreuter E."/>
            <person name="Kautsar S.A."/>
            <person name="Yang D."/>
            <person name="Bader C.D."/>
            <person name="Teijaro C.N."/>
            <person name="Fluegel L."/>
            <person name="Davis C.M."/>
            <person name="Simpson J.R."/>
            <person name="Lauterbach L."/>
            <person name="Steele A.D."/>
            <person name="Gui C."/>
            <person name="Meng S."/>
            <person name="Li G."/>
            <person name="Viehrig K."/>
            <person name="Ye F."/>
            <person name="Su P."/>
            <person name="Kiefer A.F."/>
            <person name="Nichols A."/>
            <person name="Cepeda A.J."/>
            <person name="Yan W."/>
            <person name="Fan B."/>
            <person name="Jiang Y."/>
            <person name="Adhikari A."/>
            <person name="Zheng C.-J."/>
            <person name="Schuster L."/>
            <person name="Cowan T.M."/>
            <person name="Smanski M.J."/>
            <person name="Chevrette M.G."/>
            <person name="De Carvalho L.P.S."/>
            <person name="Shen B."/>
        </authorList>
    </citation>
    <scope>NUCLEOTIDE SEQUENCE [LARGE SCALE GENOMIC DNA]</scope>
    <source>
        <strain evidence="1 2">NPDC020979</strain>
    </source>
</reference>
<sequence length="150" mass="16214">MMHPTAAQWLVSRETHPREAREAWARGEPAIIRMGVHVEAVRLPARFVHARAGGEGRAVVEGVFRQVGVLRAVIADAHRRWYYVLVPPGTSAAGDEPRLVCCGTGGYLGVPPTHRVEPPGTYWLLAPPAGEADLCDLDALRELAAAPVRG</sequence>
<name>A0ABW7SYP0_9ACTN</name>
<accession>A0ABW7SYP0</accession>
<protein>
    <submittedName>
        <fullName evidence="1">Uncharacterized protein</fullName>
    </submittedName>
</protein>
<dbReference type="RefSeq" id="WP_397611817.1">
    <property type="nucleotide sequence ID" value="NZ_JBIRRB010000001.1"/>
</dbReference>
<gene>
    <name evidence="1" type="ORF">ACH4TF_01395</name>
</gene>
<proteinExistence type="predicted"/>
<dbReference type="EMBL" id="JBIRRB010000001">
    <property type="protein sequence ID" value="MFI0909091.1"/>
    <property type="molecule type" value="Genomic_DNA"/>
</dbReference>
<dbReference type="Proteomes" id="UP001611162">
    <property type="component" value="Unassembled WGS sequence"/>
</dbReference>
<comment type="caution">
    <text evidence="1">The sequence shown here is derived from an EMBL/GenBank/DDBJ whole genome shotgun (WGS) entry which is preliminary data.</text>
</comment>
<keyword evidence="2" id="KW-1185">Reference proteome</keyword>